<feature type="transmembrane region" description="Helical" evidence="7">
    <location>
        <begin position="174"/>
        <end position="198"/>
    </location>
</feature>
<dbReference type="Pfam" id="PF04819">
    <property type="entry name" value="DUF716"/>
    <property type="match status" value="1"/>
</dbReference>
<feature type="transmembrane region" description="Helical" evidence="7">
    <location>
        <begin position="137"/>
        <end position="154"/>
    </location>
</feature>
<name>A0ABU6WHL1_9FABA</name>
<keyword evidence="4 7" id="KW-1133">Transmembrane helix</keyword>
<protein>
    <submittedName>
        <fullName evidence="8">Uncharacterized protein</fullName>
    </submittedName>
</protein>
<keyword evidence="5 7" id="KW-0472">Membrane</keyword>
<evidence type="ECO:0000256" key="3">
    <source>
        <dbReference type="ARBA" id="ARBA00022692"/>
    </source>
</evidence>
<proteinExistence type="inferred from homology"/>
<evidence type="ECO:0000256" key="5">
    <source>
        <dbReference type="ARBA" id="ARBA00023136"/>
    </source>
</evidence>
<evidence type="ECO:0000256" key="4">
    <source>
        <dbReference type="ARBA" id="ARBA00022989"/>
    </source>
</evidence>
<feature type="region of interest" description="Disordered" evidence="6">
    <location>
        <begin position="279"/>
        <end position="318"/>
    </location>
</feature>
<gene>
    <name evidence="8" type="ORF">PIB30_043544</name>
</gene>
<keyword evidence="9" id="KW-1185">Reference proteome</keyword>
<evidence type="ECO:0000256" key="1">
    <source>
        <dbReference type="ARBA" id="ARBA00004141"/>
    </source>
</evidence>
<evidence type="ECO:0000256" key="2">
    <source>
        <dbReference type="ARBA" id="ARBA00006948"/>
    </source>
</evidence>
<sequence length="318" mass="34244">MGFLSFAFAGTGFILIGAHEALHATFSNHKQPNPTQQDSKSQSSLFSISVSIFSAFFIVNSLVSLFDAHNSNDAVGSALQLQLIPIALLFLSYSLLSLFTFPLPSSLLELVAAFAFVQEFLLFYLHRKDPNGVENRYYSLLLVPIAICVFSTLLELTSPGGSGFPRLGRGMGLILQGTWIVQIGLALFSSWVAQGCSLHQLSRGNYTLRCKGHMDYHRASAIATLQFNCQLAFMVVVSVGAYAVICGRNGGSIDSSSASAASYRPLGFAEMQQLENSSNFTLDSDDGEGDDHGGNGDVEERQKGTVVEYGMNGHGGCH</sequence>
<comment type="subcellular location">
    <subcellularLocation>
        <location evidence="1">Membrane</location>
        <topology evidence="1">Multi-pass membrane protein</topology>
    </subcellularLocation>
</comment>
<evidence type="ECO:0000313" key="9">
    <source>
        <dbReference type="Proteomes" id="UP001341840"/>
    </source>
</evidence>
<feature type="transmembrane region" description="Helical" evidence="7">
    <location>
        <begin position="45"/>
        <end position="66"/>
    </location>
</feature>
<dbReference type="PANTHER" id="PTHR46285">
    <property type="entry name" value="PROTEINASE INHIBITOR I4, SERPIN (DUF716)-RELATED"/>
    <property type="match status" value="1"/>
</dbReference>
<dbReference type="EMBL" id="JASCZI010181497">
    <property type="protein sequence ID" value="MED6184040.1"/>
    <property type="molecule type" value="Genomic_DNA"/>
</dbReference>
<comment type="similarity">
    <text evidence="2">Belongs to the TMEM45 family.</text>
</comment>
<evidence type="ECO:0000256" key="7">
    <source>
        <dbReference type="SAM" id="Phobius"/>
    </source>
</evidence>
<organism evidence="8 9">
    <name type="scientific">Stylosanthes scabra</name>
    <dbReference type="NCBI Taxonomy" id="79078"/>
    <lineage>
        <taxon>Eukaryota</taxon>
        <taxon>Viridiplantae</taxon>
        <taxon>Streptophyta</taxon>
        <taxon>Embryophyta</taxon>
        <taxon>Tracheophyta</taxon>
        <taxon>Spermatophyta</taxon>
        <taxon>Magnoliopsida</taxon>
        <taxon>eudicotyledons</taxon>
        <taxon>Gunneridae</taxon>
        <taxon>Pentapetalae</taxon>
        <taxon>rosids</taxon>
        <taxon>fabids</taxon>
        <taxon>Fabales</taxon>
        <taxon>Fabaceae</taxon>
        <taxon>Papilionoideae</taxon>
        <taxon>50 kb inversion clade</taxon>
        <taxon>dalbergioids sensu lato</taxon>
        <taxon>Dalbergieae</taxon>
        <taxon>Pterocarpus clade</taxon>
        <taxon>Stylosanthes</taxon>
    </lineage>
</organism>
<feature type="compositionally biased region" description="Basic and acidic residues" evidence="6">
    <location>
        <begin position="290"/>
        <end position="303"/>
    </location>
</feature>
<accession>A0ABU6WHL1</accession>
<dbReference type="PANTHER" id="PTHR46285:SF7">
    <property type="entry name" value="OS06G0238900 PROTEIN"/>
    <property type="match status" value="1"/>
</dbReference>
<dbReference type="Proteomes" id="UP001341840">
    <property type="component" value="Unassembled WGS sequence"/>
</dbReference>
<feature type="transmembrane region" description="Helical" evidence="7">
    <location>
        <begin position="219"/>
        <end position="245"/>
    </location>
</feature>
<evidence type="ECO:0000256" key="6">
    <source>
        <dbReference type="SAM" id="MobiDB-lite"/>
    </source>
</evidence>
<dbReference type="InterPro" id="IPR006904">
    <property type="entry name" value="DUF716"/>
</dbReference>
<feature type="transmembrane region" description="Helical" evidence="7">
    <location>
        <begin position="78"/>
        <end position="101"/>
    </location>
</feature>
<comment type="caution">
    <text evidence="8">The sequence shown here is derived from an EMBL/GenBank/DDBJ whole genome shotgun (WGS) entry which is preliminary data.</text>
</comment>
<keyword evidence="3 7" id="KW-0812">Transmembrane</keyword>
<evidence type="ECO:0000313" key="8">
    <source>
        <dbReference type="EMBL" id="MED6184040.1"/>
    </source>
</evidence>
<reference evidence="8 9" key="1">
    <citation type="journal article" date="2023" name="Plants (Basel)">
        <title>Bridging the Gap: Combining Genomics and Transcriptomics Approaches to Understand Stylosanthes scabra, an Orphan Legume from the Brazilian Caatinga.</title>
        <authorList>
            <person name="Ferreira-Neto J.R.C."/>
            <person name="da Silva M.D."/>
            <person name="Binneck E."/>
            <person name="de Melo N.F."/>
            <person name="da Silva R.H."/>
            <person name="de Melo A.L.T.M."/>
            <person name="Pandolfi V."/>
            <person name="Bustamante F.O."/>
            <person name="Brasileiro-Vidal A.C."/>
            <person name="Benko-Iseppon A.M."/>
        </authorList>
    </citation>
    <scope>NUCLEOTIDE SEQUENCE [LARGE SCALE GENOMIC DNA]</scope>
    <source>
        <tissue evidence="8">Leaves</tissue>
    </source>
</reference>
<feature type="transmembrane region" description="Helical" evidence="7">
    <location>
        <begin position="107"/>
        <end position="125"/>
    </location>
</feature>